<keyword evidence="3" id="KW-1185">Reference proteome</keyword>
<evidence type="ECO:0000313" key="2">
    <source>
        <dbReference type="EMBL" id="VDM79849.1"/>
    </source>
</evidence>
<reference evidence="2 3" key="1">
    <citation type="submission" date="2018-11" db="EMBL/GenBank/DDBJ databases">
        <authorList>
            <consortium name="Pathogen Informatics"/>
        </authorList>
    </citation>
    <scope>NUCLEOTIDE SEQUENCE [LARGE SCALE GENOMIC DNA]</scope>
</reference>
<protein>
    <submittedName>
        <fullName evidence="2">Uncharacterized protein</fullName>
    </submittedName>
</protein>
<gene>
    <name evidence="2" type="ORF">SVUK_LOCUS14847</name>
</gene>
<dbReference type="EMBL" id="UYYB01106568">
    <property type="protein sequence ID" value="VDM79849.1"/>
    <property type="molecule type" value="Genomic_DNA"/>
</dbReference>
<dbReference type="Proteomes" id="UP000270094">
    <property type="component" value="Unassembled WGS sequence"/>
</dbReference>
<organism evidence="2 3">
    <name type="scientific">Strongylus vulgaris</name>
    <name type="common">Blood worm</name>
    <dbReference type="NCBI Taxonomy" id="40348"/>
    <lineage>
        <taxon>Eukaryota</taxon>
        <taxon>Metazoa</taxon>
        <taxon>Ecdysozoa</taxon>
        <taxon>Nematoda</taxon>
        <taxon>Chromadorea</taxon>
        <taxon>Rhabditida</taxon>
        <taxon>Rhabditina</taxon>
        <taxon>Rhabditomorpha</taxon>
        <taxon>Strongyloidea</taxon>
        <taxon>Strongylidae</taxon>
        <taxon>Strongylus</taxon>
    </lineage>
</organism>
<name>A0A3P7JJC1_STRVU</name>
<accession>A0A3P7JJC1</accession>
<evidence type="ECO:0000256" key="1">
    <source>
        <dbReference type="SAM" id="Phobius"/>
    </source>
</evidence>
<evidence type="ECO:0000313" key="3">
    <source>
        <dbReference type="Proteomes" id="UP000270094"/>
    </source>
</evidence>
<proteinExistence type="predicted"/>
<feature type="transmembrane region" description="Helical" evidence="1">
    <location>
        <begin position="63"/>
        <end position="82"/>
    </location>
</feature>
<dbReference type="OrthoDB" id="5872350at2759"/>
<sequence length="106" mass="12513">MLDSCCRSQYYDGRIELVGMERHEFSYIPFRLGIFSKEKIFFDCSFLQADSVYDAIDMVFETLFYIPVLCMLNGFTMIMLYTQWNTIKKRQSVESIPGKTSYPRVP</sequence>
<keyword evidence="1" id="KW-0812">Transmembrane</keyword>
<keyword evidence="1" id="KW-0472">Membrane</keyword>
<dbReference type="AlphaFoldDB" id="A0A3P7JJC1"/>
<keyword evidence="1" id="KW-1133">Transmembrane helix</keyword>